<protein>
    <submittedName>
        <fullName evidence="1">Uncharacterized protein</fullName>
    </submittedName>
</protein>
<keyword evidence="2" id="KW-1185">Reference proteome</keyword>
<proteinExistence type="predicted"/>
<dbReference type="Proteomes" id="UP000192920">
    <property type="component" value="Unassembled WGS sequence"/>
</dbReference>
<gene>
    <name evidence="1" type="ORF">SAMN02745746_00867</name>
</gene>
<evidence type="ECO:0000313" key="1">
    <source>
        <dbReference type="EMBL" id="SMF03274.1"/>
    </source>
</evidence>
<dbReference type="AlphaFoldDB" id="A0A1Y6BBY9"/>
<accession>A0A1Y6BBY9</accession>
<sequence>MSQSTAKARVTLSFEAKLGEMEFFLKMIESEWKATILELEQKGQLKDLTHQERVNYFFSGFSNSFQSIKDVLNSITGAAPWSAFSSIENFSFIKNSRNAITHDGLQLISTFNDGRYYVEHAGGSLRRYDDKNNEVEIPCPAEEIVTVCKRFYLDLLKIIKEIIEANPLSFEVGNQDVSIMVAQSINENSVVPDFVKDMLKGNKTLIGDAVAQMGKYNSSALIKKIDERISKSSSEST</sequence>
<name>A0A1Y6BBY9_9NEIS</name>
<dbReference type="STRING" id="1123014.SAMN02745746_00867"/>
<evidence type="ECO:0000313" key="2">
    <source>
        <dbReference type="Proteomes" id="UP000192920"/>
    </source>
</evidence>
<reference evidence="2" key="1">
    <citation type="submission" date="2017-04" db="EMBL/GenBank/DDBJ databases">
        <authorList>
            <person name="Varghese N."/>
            <person name="Submissions S."/>
        </authorList>
    </citation>
    <scope>NUCLEOTIDE SEQUENCE [LARGE SCALE GENOMIC DNA]</scope>
    <source>
        <strain evidence="2">DSM 22618</strain>
    </source>
</reference>
<dbReference type="RefSeq" id="WP_085275204.1">
    <property type="nucleotide sequence ID" value="NZ_FXAG01000003.1"/>
</dbReference>
<dbReference type="EMBL" id="FXAG01000003">
    <property type="protein sequence ID" value="SMF03274.1"/>
    <property type="molecule type" value="Genomic_DNA"/>
</dbReference>
<organism evidence="1 2">
    <name type="scientific">Pseudogulbenkiania subflava DSM 22618</name>
    <dbReference type="NCBI Taxonomy" id="1123014"/>
    <lineage>
        <taxon>Bacteria</taxon>
        <taxon>Pseudomonadati</taxon>
        <taxon>Pseudomonadota</taxon>
        <taxon>Betaproteobacteria</taxon>
        <taxon>Neisseriales</taxon>
        <taxon>Chromobacteriaceae</taxon>
        <taxon>Pseudogulbenkiania</taxon>
    </lineage>
</organism>